<dbReference type="CDD" id="cd05471">
    <property type="entry name" value="pepsin_like"/>
    <property type="match status" value="1"/>
</dbReference>
<evidence type="ECO:0000313" key="5">
    <source>
        <dbReference type="EMBL" id="KAK4507681.1"/>
    </source>
</evidence>
<dbReference type="PROSITE" id="PS00141">
    <property type="entry name" value="ASP_PROTEASE"/>
    <property type="match status" value="1"/>
</dbReference>
<evidence type="ECO:0000256" key="1">
    <source>
        <dbReference type="ARBA" id="ARBA00007447"/>
    </source>
</evidence>
<comment type="similarity">
    <text evidence="1 3">Belongs to the peptidase A1 family.</text>
</comment>
<proteinExistence type="inferred from homology"/>
<dbReference type="PRINTS" id="PR00792">
    <property type="entry name" value="PEPSIN"/>
</dbReference>
<dbReference type="InterPro" id="IPR034164">
    <property type="entry name" value="Pepsin-like_dom"/>
</dbReference>
<dbReference type="Pfam" id="PF00026">
    <property type="entry name" value="Asp"/>
    <property type="match status" value="1"/>
</dbReference>
<keyword evidence="3" id="KW-0378">Hydrolase</keyword>
<evidence type="ECO:0000256" key="3">
    <source>
        <dbReference type="RuleBase" id="RU000454"/>
    </source>
</evidence>
<dbReference type="InterPro" id="IPR033121">
    <property type="entry name" value="PEPTIDASE_A1"/>
</dbReference>
<dbReference type="PROSITE" id="PS51767">
    <property type="entry name" value="PEPTIDASE_A1"/>
    <property type="match status" value="1"/>
</dbReference>
<evidence type="ECO:0000259" key="4">
    <source>
        <dbReference type="PROSITE" id="PS51767"/>
    </source>
</evidence>
<dbReference type="PANTHER" id="PTHR47966">
    <property type="entry name" value="BETA-SITE APP-CLEAVING ENZYME, ISOFORM A-RELATED"/>
    <property type="match status" value="1"/>
</dbReference>
<dbReference type="Gene3D" id="2.40.70.10">
    <property type="entry name" value="Acid Proteases"/>
    <property type="match status" value="2"/>
</dbReference>
<dbReference type="SUPFAM" id="SSF50630">
    <property type="entry name" value="Acid proteases"/>
    <property type="match status" value="1"/>
</dbReference>
<organism evidence="5 6">
    <name type="scientific">Zasmidium cellare</name>
    <name type="common">Wine cellar mold</name>
    <name type="synonym">Racodium cellare</name>
    <dbReference type="NCBI Taxonomy" id="395010"/>
    <lineage>
        <taxon>Eukaryota</taxon>
        <taxon>Fungi</taxon>
        <taxon>Dikarya</taxon>
        <taxon>Ascomycota</taxon>
        <taxon>Pezizomycotina</taxon>
        <taxon>Dothideomycetes</taxon>
        <taxon>Dothideomycetidae</taxon>
        <taxon>Mycosphaerellales</taxon>
        <taxon>Mycosphaerellaceae</taxon>
        <taxon>Zasmidium</taxon>
    </lineage>
</organism>
<dbReference type="InterPro" id="IPR021109">
    <property type="entry name" value="Peptidase_aspartic_dom_sf"/>
</dbReference>
<keyword evidence="6" id="KW-1185">Reference proteome</keyword>
<dbReference type="InterPro" id="IPR001461">
    <property type="entry name" value="Aspartic_peptidase_A1"/>
</dbReference>
<dbReference type="InterPro" id="IPR001969">
    <property type="entry name" value="Aspartic_peptidase_AS"/>
</dbReference>
<gene>
    <name evidence="5" type="ORF">PRZ48_001416</name>
</gene>
<dbReference type="EMBL" id="JAXOVC010000001">
    <property type="protein sequence ID" value="KAK4507681.1"/>
    <property type="molecule type" value="Genomic_DNA"/>
</dbReference>
<reference evidence="5 6" key="1">
    <citation type="journal article" date="2023" name="G3 (Bethesda)">
        <title>A chromosome-level genome assembly of Zasmidium syzygii isolated from banana leaves.</title>
        <authorList>
            <person name="van Westerhoven A.C."/>
            <person name="Mehrabi R."/>
            <person name="Talebi R."/>
            <person name="Steentjes M.B.F."/>
            <person name="Corcolon B."/>
            <person name="Chong P.A."/>
            <person name="Kema G.H.J."/>
            <person name="Seidl M.F."/>
        </authorList>
    </citation>
    <scope>NUCLEOTIDE SEQUENCE [LARGE SCALE GENOMIC DNA]</scope>
    <source>
        <strain evidence="5 6">P124</strain>
    </source>
</reference>
<name>A0ABR0F2V7_ZASCE</name>
<accession>A0ABR0F2V7</accession>
<comment type="caution">
    <text evidence="5">The sequence shown here is derived from an EMBL/GenBank/DDBJ whole genome shotgun (WGS) entry which is preliminary data.</text>
</comment>
<evidence type="ECO:0000313" key="6">
    <source>
        <dbReference type="Proteomes" id="UP001305779"/>
    </source>
</evidence>
<sequence>MLAFLLLVCAATALKAPSSLPRQYGDFTFSRLQKSRTKLAEPSELKVTTNVVNLRKADVASVSSTYTQNGTTPLISVEGGQVFLANVLVGGQEYSMVVDTGSSDPWLATTGFSCHDPIDDASIDEELCEFGPLYNSNQSTTFVPIENQEFDISYASGEYLTGDLAYESFRMAGIDVPNQQFGIIDTAAWYGDGISSGLVGFAYSSLTSAFAETETGSKGPAVLYNPLFVNMYENEGVPPVFSMAIDRVQSNGGILGIGGIPDIPHAPYWASTEIHSVGVNDTSGEPVYEFYTIDVDGFAVSNSTSTQFNPYGNINPYKTPLIGNETDVIVDSGTSLCYVPDDVAAEIADAFNPPAYWDSSTYAYFVDCEATAPVFGVSIEQKIFYINAEDLIIPVSESLCVTGVQPRMGGLNILGGTFMKNVLTVFDIGAEQLRFAARQFYSVS</sequence>
<feature type="domain" description="Peptidase A1" evidence="4">
    <location>
        <begin position="83"/>
        <end position="436"/>
    </location>
</feature>
<keyword evidence="3" id="KW-0645">Protease</keyword>
<evidence type="ECO:0000256" key="2">
    <source>
        <dbReference type="ARBA" id="ARBA00022750"/>
    </source>
</evidence>
<keyword evidence="2 3" id="KW-0064">Aspartyl protease</keyword>
<dbReference type="PANTHER" id="PTHR47966:SF47">
    <property type="entry name" value="ENDOPEPTIDASE, PUTATIVE (AFU_ORTHOLOGUE AFUA_3G01220)-RELATED"/>
    <property type="match status" value="1"/>
</dbReference>
<protein>
    <recommendedName>
        <fullName evidence="4">Peptidase A1 domain-containing protein</fullName>
    </recommendedName>
</protein>
<dbReference type="Proteomes" id="UP001305779">
    <property type="component" value="Unassembled WGS sequence"/>
</dbReference>